<keyword evidence="2" id="KW-1185">Reference proteome</keyword>
<organism evidence="1 2">
    <name type="scientific">Tepidimicrobium xylanilyticum</name>
    <dbReference type="NCBI Taxonomy" id="1123352"/>
    <lineage>
        <taxon>Bacteria</taxon>
        <taxon>Bacillati</taxon>
        <taxon>Bacillota</taxon>
        <taxon>Tissierellia</taxon>
        <taxon>Tissierellales</taxon>
        <taxon>Tepidimicrobiaceae</taxon>
        <taxon>Tepidimicrobium</taxon>
    </lineage>
</organism>
<proteinExistence type="predicted"/>
<dbReference type="Proteomes" id="UP000198828">
    <property type="component" value="Unassembled WGS sequence"/>
</dbReference>
<reference evidence="1 2" key="1">
    <citation type="submission" date="2016-10" db="EMBL/GenBank/DDBJ databases">
        <authorList>
            <person name="de Groot N.N."/>
        </authorList>
    </citation>
    <scope>NUCLEOTIDE SEQUENCE [LARGE SCALE GENOMIC DNA]</scope>
    <source>
        <strain evidence="1 2">DSM 23310</strain>
    </source>
</reference>
<name>A0A1H2QFP8_9FIRM</name>
<accession>A0A1H2QFP8</accession>
<evidence type="ECO:0000313" key="1">
    <source>
        <dbReference type="EMBL" id="SDW05658.1"/>
    </source>
</evidence>
<evidence type="ECO:0000313" key="2">
    <source>
        <dbReference type="Proteomes" id="UP000198828"/>
    </source>
</evidence>
<gene>
    <name evidence="1" type="ORF">SAMN05660923_00129</name>
</gene>
<dbReference type="RefSeq" id="WP_093749835.1">
    <property type="nucleotide sequence ID" value="NZ_BSYN01000001.1"/>
</dbReference>
<sequence>MNKKILFITLSLIAIILFSTSIYKKTKSDKIYITDELRKHHTALLSIVANLEKYDNDINNINKLYIKSLLNTSREFEIALSSYNNAYNKVYSKEKQKENLKEITSLINNYYNLFLESVSLIDQIDHETLKTIKNDIEKWGLWIEDNYISTDKDGFTLYKMYTFDDMKKSGLVNELEINNYKVAIK</sequence>
<protein>
    <submittedName>
        <fullName evidence="1">Uncharacterized protein</fullName>
    </submittedName>
</protein>
<dbReference type="AlphaFoldDB" id="A0A1H2QFP8"/>
<dbReference type="EMBL" id="FNNG01000001">
    <property type="protein sequence ID" value="SDW05658.1"/>
    <property type="molecule type" value="Genomic_DNA"/>
</dbReference>